<evidence type="ECO:0000313" key="2">
    <source>
        <dbReference type="Proteomes" id="UP000824596"/>
    </source>
</evidence>
<dbReference type="RefSeq" id="XP_044718638.1">
    <property type="nucleotide sequence ID" value="XM_044866749.1"/>
</dbReference>
<gene>
    <name evidence="1" type="ORF">HRG_08278</name>
</gene>
<reference evidence="1" key="1">
    <citation type="submission" date="2021-09" db="EMBL/GenBank/DDBJ databases">
        <title>A high-quality genome of the endoparasitic fungus Hirsutella rhossiliensis with a comparison of Hirsutella genomes reveals transposable elements contributing to genome size variation.</title>
        <authorList>
            <person name="Lin R."/>
            <person name="Jiao Y."/>
            <person name="Sun X."/>
            <person name="Ling J."/>
            <person name="Xie B."/>
            <person name="Cheng X."/>
        </authorList>
    </citation>
    <scope>NUCLEOTIDE SEQUENCE</scope>
    <source>
        <strain evidence="1">HR02</strain>
    </source>
</reference>
<dbReference type="GeneID" id="68357407"/>
<dbReference type="Proteomes" id="UP000824596">
    <property type="component" value="Unassembled WGS sequence"/>
</dbReference>
<name>A0A9P8MTU7_9HYPO</name>
<organism evidence="1 2">
    <name type="scientific">Hirsutella rhossiliensis</name>
    <dbReference type="NCBI Taxonomy" id="111463"/>
    <lineage>
        <taxon>Eukaryota</taxon>
        <taxon>Fungi</taxon>
        <taxon>Dikarya</taxon>
        <taxon>Ascomycota</taxon>
        <taxon>Pezizomycotina</taxon>
        <taxon>Sordariomycetes</taxon>
        <taxon>Hypocreomycetidae</taxon>
        <taxon>Hypocreales</taxon>
        <taxon>Ophiocordycipitaceae</taxon>
        <taxon>Hirsutella</taxon>
    </lineage>
</organism>
<keyword evidence="2" id="KW-1185">Reference proteome</keyword>
<dbReference type="EMBL" id="JAIZPD010000009">
    <property type="protein sequence ID" value="KAH0961125.1"/>
    <property type="molecule type" value="Genomic_DNA"/>
</dbReference>
<sequence>MSSSRPRNPKCVGVRMVDHVEGALEEFDLWEMELLYMVVLPTAEVVGKMYAENCYVDVDFSLLANENTEARRVCFGIVYRLMLQQFMLNATAERVFSKQTDAAEELKKRDDYTKRLTEDYERLKREFRRYYAYRVIGTEAHRGFRVAAVEIEAAWMKGVRGKYADLDLVNEIVWLDV</sequence>
<comment type="caution">
    <text evidence="1">The sequence shown here is derived from an EMBL/GenBank/DDBJ whole genome shotgun (WGS) entry which is preliminary data.</text>
</comment>
<proteinExistence type="predicted"/>
<evidence type="ECO:0000313" key="1">
    <source>
        <dbReference type="EMBL" id="KAH0961125.1"/>
    </source>
</evidence>
<protein>
    <submittedName>
        <fullName evidence="1">Uncharacterized protein</fullName>
    </submittedName>
</protein>
<accession>A0A9P8MTU7</accession>
<dbReference type="AlphaFoldDB" id="A0A9P8MTU7"/>